<accession>A0ABN1KRV2</accession>
<comment type="caution">
    <text evidence="1">The sequence shown here is derived from an EMBL/GenBank/DDBJ whole genome shotgun (WGS) entry which is preliminary data.</text>
</comment>
<dbReference type="Proteomes" id="UP001501047">
    <property type="component" value="Unassembled WGS sequence"/>
</dbReference>
<reference evidence="1 2" key="1">
    <citation type="journal article" date="2019" name="Int. J. Syst. Evol. Microbiol.">
        <title>The Global Catalogue of Microorganisms (GCM) 10K type strain sequencing project: providing services to taxonomists for standard genome sequencing and annotation.</title>
        <authorList>
            <consortium name="The Broad Institute Genomics Platform"/>
            <consortium name="The Broad Institute Genome Sequencing Center for Infectious Disease"/>
            <person name="Wu L."/>
            <person name="Ma J."/>
        </authorList>
    </citation>
    <scope>NUCLEOTIDE SEQUENCE [LARGE SCALE GENOMIC DNA]</scope>
    <source>
        <strain evidence="1 2">JCM 1417</strain>
    </source>
</reference>
<protein>
    <submittedName>
        <fullName evidence="1">Uncharacterized protein</fullName>
    </submittedName>
</protein>
<dbReference type="RefSeq" id="WP_343826694.1">
    <property type="nucleotide sequence ID" value="NZ_BAAACI010000006.1"/>
</dbReference>
<evidence type="ECO:0000313" key="2">
    <source>
        <dbReference type="Proteomes" id="UP001501047"/>
    </source>
</evidence>
<proteinExistence type="predicted"/>
<sequence length="103" mass="12357">MNKDIAKVIADISEVATLINLETEHDVFINISAHVKRIQFLFHEKGWVNSKEPTYFDEMYFDEKNIKRLRGVLDTLRKIYKNGRVNSKNFDYETEEIKHYKFK</sequence>
<organism evidence="1 2">
    <name type="scientific">Clostridium subterminale</name>
    <dbReference type="NCBI Taxonomy" id="1550"/>
    <lineage>
        <taxon>Bacteria</taxon>
        <taxon>Bacillati</taxon>
        <taxon>Bacillota</taxon>
        <taxon>Clostridia</taxon>
        <taxon>Eubacteriales</taxon>
        <taxon>Clostridiaceae</taxon>
        <taxon>Clostridium</taxon>
    </lineage>
</organism>
<name>A0ABN1KRV2_CLOSU</name>
<gene>
    <name evidence="1" type="ORF">GCM10008908_24280</name>
</gene>
<evidence type="ECO:0000313" key="1">
    <source>
        <dbReference type="EMBL" id="GAA0774442.1"/>
    </source>
</evidence>
<keyword evidence="2" id="KW-1185">Reference proteome</keyword>
<dbReference type="EMBL" id="BAAACI010000006">
    <property type="protein sequence ID" value="GAA0774442.1"/>
    <property type="molecule type" value="Genomic_DNA"/>
</dbReference>